<keyword evidence="1" id="KW-0040">ANK repeat</keyword>
<dbReference type="PANTHER" id="PTHR18939">
    <property type="entry name" value="RIBOSOME BINDING PROTEIN-1"/>
    <property type="match status" value="1"/>
</dbReference>
<accession>A2FK24</accession>
<dbReference type="Proteomes" id="UP000001542">
    <property type="component" value="Unassembled WGS sequence"/>
</dbReference>
<keyword evidence="3" id="KW-0812">Transmembrane</keyword>
<sequence>MKKLSIDKITEYLTFIKKSQENQIELPNHVINIKEFLQDIINFIGTKFFDIEIKKLIEFCRVGVHQLRDNKDFIDRIISRCEQLGYFQMQARIDHLYDFLLELINDCNIFGYLIKKIDIMKIKPSGMSSLLNLVTKNEYKEHHIEIIDMINRLNSTLNRNPFVIQTENSNYQSFVSIACEKSQSNQANGISIKKFLDIFKIQNKFDDIYNFLSQRADMKDESTIKVACTIGLSEIIDDQQNTILLSACLKNNYNLVESLINNKCNKTAINKNKDNAVLCTSISGSTKIFDFLIKNGLDAKISNEITGRNAVLTACESGNFEMIKHLVSQGFSLSDLDKENQNCILLAVSSGNWEIIHYLIQNDADPSLHSSNNDIPIFRSVRLGHLEIFQNLLIYCHNFDPNAEDDFLTIAISHQRYKIIKYIIDKKLVRIKEKHKNLVKSYLSNCDSLEEIETIKKIDPIFSSNYKAQESTKSDANQNESAYVDINLNESTPAETIQNESTPVETIQNESTPVETIQNESIPIETIQNESTSAETIQNESIPAETIQNESTSVDINQNESIPAETIQNESTPIETIQNESTPIETIQNESTPIETIQNESTPVETIQNESIPAETIQNESTSVETIQNESIPAETIQNESTPVETIQNESTPVETIQNESTPIETIQNESTSVETIQNESTSVETIQNESAFSNQTQSQTSDTEQPKSSKSSKNNDSKITIDSWLFKRSKYRKIFFCMMTLIILIFILIH</sequence>
<evidence type="ECO:0000256" key="1">
    <source>
        <dbReference type="PROSITE-ProRule" id="PRU00023"/>
    </source>
</evidence>
<dbReference type="VEuPathDB" id="TrichDB:TVAG_480140"/>
<keyword evidence="3" id="KW-1133">Transmembrane helix</keyword>
<dbReference type="FunFam" id="1.25.40.20:FF:000674">
    <property type="entry name" value="Uncharacterized protein"/>
    <property type="match status" value="1"/>
</dbReference>
<dbReference type="eggNOG" id="KOG0504">
    <property type="taxonomic scope" value="Eukaryota"/>
</dbReference>
<evidence type="ECO:0000256" key="2">
    <source>
        <dbReference type="SAM" id="MobiDB-lite"/>
    </source>
</evidence>
<dbReference type="SUPFAM" id="SSF48403">
    <property type="entry name" value="Ankyrin repeat"/>
    <property type="match status" value="1"/>
</dbReference>
<feature type="region of interest" description="Disordered" evidence="2">
    <location>
        <begin position="496"/>
        <end position="551"/>
    </location>
</feature>
<keyword evidence="3" id="KW-0472">Membrane</keyword>
<feature type="region of interest" description="Disordered" evidence="2">
    <location>
        <begin position="678"/>
        <end position="717"/>
    </location>
</feature>
<dbReference type="InterPro" id="IPR002110">
    <property type="entry name" value="Ankyrin_rpt"/>
</dbReference>
<dbReference type="AlphaFoldDB" id="A2FK24"/>
<dbReference type="RefSeq" id="XP_001307663.1">
    <property type="nucleotide sequence ID" value="XM_001307662.1"/>
</dbReference>
<dbReference type="EMBL" id="DS113840">
    <property type="protein sequence ID" value="EAX94733.1"/>
    <property type="molecule type" value="Genomic_DNA"/>
</dbReference>
<dbReference type="InParanoid" id="A2FK24"/>
<dbReference type="Pfam" id="PF12796">
    <property type="entry name" value="Ank_2"/>
    <property type="match status" value="1"/>
</dbReference>
<dbReference type="PROSITE" id="PS50088">
    <property type="entry name" value="ANK_REPEAT"/>
    <property type="match status" value="1"/>
</dbReference>
<feature type="repeat" description="ANK" evidence="1">
    <location>
        <begin position="306"/>
        <end position="338"/>
    </location>
</feature>
<organism evidence="4 5">
    <name type="scientific">Trichomonas vaginalis (strain ATCC PRA-98 / G3)</name>
    <dbReference type="NCBI Taxonomy" id="412133"/>
    <lineage>
        <taxon>Eukaryota</taxon>
        <taxon>Metamonada</taxon>
        <taxon>Parabasalia</taxon>
        <taxon>Trichomonadida</taxon>
        <taxon>Trichomonadidae</taxon>
        <taxon>Trichomonas</taxon>
    </lineage>
</organism>
<dbReference type="PANTHER" id="PTHR18939:SF4">
    <property type="entry name" value="RIBOSOME-BINDING PROTEIN 1"/>
    <property type="match status" value="1"/>
</dbReference>
<dbReference type="SMART" id="SM00248">
    <property type="entry name" value="ANK"/>
    <property type="match status" value="6"/>
</dbReference>
<feature type="compositionally biased region" description="Polar residues" evidence="2">
    <location>
        <begin position="678"/>
        <end position="704"/>
    </location>
</feature>
<evidence type="ECO:0000313" key="4">
    <source>
        <dbReference type="EMBL" id="EAX94733.1"/>
    </source>
</evidence>
<feature type="region of interest" description="Disordered" evidence="2">
    <location>
        <begin position="632"/>
        <end position="660"/>
    </location>
</feature>
<dbReference type="SMR" id="A2FK24"/>
<evidence type="ECO:0000256" key="3">
    <source>
        <dbReference type="SAM" id="Phobius"/>
    </source>
</evidence>
<dbReference type="VEuPathDB" id="TrichDB:TVAGG3_0218340"/>
<evidence type="ECO:0000313" key="5">
    <source>
        <dbReference type="Proteomes" id="UP000001542"/>
    </source>
</evidence>
<dbReference type="Gene3D" id="1.25.40.20">
    <property type="entry name" value="Ankyrin repeat-containing domain"/>
    <property type="match status" value="1"/>
</dbReference>
<dbReference type="InterPro" id="IPR036770">
    <property type="entry name" value="Ankyrin_rpt-contain_sf"/>
</dbReference>
<proteinExistence type="predicted"/>
<dbReference type="GO" id="GO:0005789">
    <property type="term" value="C:endoplasmic reticulum membrane"/>
    <property type="evidence" value="ECO:0000318"/>
    <property type="project" value="GO_Central"/>
</dbReference>
<keyword evidence="5" id="KW-1185">Reference proteome</keyword>
<name>A2FK24_TRIV3</name>
<reference evidence="4" key="1">
    <citation type="submission" date="2006-10" db="EMBL/GenBank/DDBJ databases">
        <authorList>
            <person name="Amadeo P."/>
            <person name="Zhao Q."/>
            <person name="Wortman J."/>
            <person name="Fraser-Liggett C."/>
            <person name="Carlton J."/>
        </authorList>
    </citation>
    <scope>NUCLEOTIDE SEQUENCE</scope>
    <source>
        <strain evidence="4">G3</strain>
    </source>
</reference>
<dbReference type="KEGG" id="tva:4752474"/>
<reference evidence="4" key="2">
    <citation type="journal article" date="2007" name="Science">
        <title>Draft genome sequence of the sexually transmitted pathogen Trichomonas vaginalis.</title>
        <authorList>
            <person name="Carlton J.M."/>
            <person name="Hirt R.P."/>
            <person name="Silva J.C."/>
            <person name="Delcher A.L."/>
            <person name="Schatz M."/>
            <person name="Zhao Q."/>
            <person name="Wortman J.R."/>
            <person name="Bidwell S.L."/>
            <person name="Alsmark U.C.M."/>
            <person name="Besteiro S."/>
            <person name="Sicheritz-Ponten T."/>
            <person name="Noel C.J."/>
            <person name="Dacks J.B."/>
            <person name="Foster P.G."/>
            <person name="Simillion C."/>
            <person name="Van de Peer Y."/>
            <person name="Miranda-Saavedra D."/>
            <person name="Barton G.J."/>
            <person name="Westrop G.D."/>
            <person name="Mueller S."/>
            <person name="Dessi D."/>
            <person name="Fiori P.L."/>
            <person name="Ren Q."/>
            <person name="Paulsen I."/>
            <person name="Zhang H."/>
            <person name="Bastida-Corcuera F.D."/>
            <person name="Simoes-Barbosa A."/>
            <person name="Brown M.T."/>
            <person name="Hayes R.D."/>
            <person name="Mukherjee M."/>
            <person name="Okumura C.Y."/>
            <person name="Schneider R."/>
            <person name="Smith A.J."/>
            <person name="Vanacova S."/>
            <person name="Villalvazo M."/>
            <person name="Haas B.J."/>
            <person name="Pertea M."/>
            <person name="Feldblyum T.V."/>
            <person name="Utterback T.R."/>
            <person name="Shu C.L."/>
            <person name="Osoegawa K."/>
            <person name="de Jong P.J."/>
            <person name="Hrdy I."/>
            <person name="Horvathova L."/>
            <person name="Zubacova Z."/>
            <person name="Dolezal P."/>
            <person name="Malik S.B."/>
            <person name="Logsdon J.M. Jr."/>
            <person name="Henze K."/>
            <person name="Gupta A."/>
            <person name="Wang C.C."/>
            <person name="Dunne R.L."/>
            <person name="Upcroft J.A."/>
            <person name="Upcroft P."/>
            <person name="White O."/>
            <person name="Salzberg S.L."/>
            <person name="Tang P."/>
            <person name="Chiu C.-H."/>
            <person name="Lee Y.-S."/>
            <person name="Embley T.M."/>
            <person name="Coombs G.H."/>
            <person name="Mottram J.C."/>
            <person name="Tachezy J."/>
            <person name="Fraser-Liggett C.M."/>
            <person name="Johnson P.J."/>
        </authorList>
    </citation>
    <scope>NUCLEOTIDE SEQUENCE [LARGE SCALE GENOMIC DNA]</scope>
    <source>
        <strain evidence="4">G3</strain>
    </source>
</reference>
<gene>
    <name evidence="4" type="ORF">TVAG_480140</name>
</gene>
<dbReference type="InterPro" id="IPR040248">
    <property type="entry name" value="RRBP1"/>
</dbReference>
<feature type="transmembrane region" description="Helical" evidence="3">
    <location>
        <begin position="732"/>
        <end position="750"/>
    </location>
</feature>
<dbReference type="OrthoDB" id="439236at2759"/>
<protein>
    <submittedName>
        <fullName evidence="4">Uncharacterized protein</fullName>
    </submittedName>
</protein>